<protein>
    <submittedName>
        <fullName evidence="1">HAD family phosphatase</fullName>
    </submittedName>
</protein>
<dbReference type="PRINTS" id="PR00413">
    <property type="entry name" value="HADHALOGNASE"/>
</dbReference>
<sequence length="216" mass="23089">MDKPLGPAHIKAALFDFDGTLADTERFGIELDEEAYAYYGITPTEAEKASLSGTDGLESIPALFHAHGLGVSAEEFFAHRRPSDVIYQELPIKASPGAREVMRRLRAAGARIAVVSTTRHALVETVLGRIGLADLVDVVIGGDDVEHHKPNPEPYARALEKLATTPAEAVAFEDSPSGVASAQAAGVYTFGFTGSCVPQELPAADERFHSFEELAK</sequence>
<dbReference type="InterPro" id="IPR006439">
    <property type="entry name" value="HAD-SF_hydro_IA"/>
</dbReference>
<dbReference type="InterPro" id="IPR051806">
    <property type="entry name" value="HAD-like_SPP"/>
</dbReference>
<dbReference type="InterPro" id="IPR023198">
    <property type="entry name" value="PGP-like_dom2"/>
</dbReference>
<dbReference type="InterPro" id="IPR036412">
    <property type="entry name" value="HAD-like_sf"/>
</dbReference>
<dbReference type="RefSeq" id="WP_258498313.1">
    <property type="nucleotide sequence ID" value="NZ_JANSKA010000001.1"/>
</dbReference>
<keyword evidence="2" id="KW-1185">Reference proteome</keyword>
<dbReference type="EMBL" id="JANSKA010000001">
    <property type="protein sequence ID" value="MCR9035470.1"/>
    <property type="molecule type" value="Genomic_DNA"/>
</dbReference>
<reference evidence="1 2" key="1">
    <citation type="submission" date="2022-08" db="EMBL/GenBank/DDBJ databases">
        <title>Tractidigestivibacter montrealensis type strain KD21.</title>
        <authorList>
            <person name="Diop K."/>
            <person name="Richard C."/>
            <person name="Routy B."/>
        </authorList>
    </citation>
    <scope>NUCLEOTIDE SEQUENCE [LARGE SCALE GENOMIC DNA]</scope>
    <source>
        <strain evidence="1 2">KD21</strain>
    </source>
</reference>
<proteinExistence type="predicted"/>
<dbReference type="Gene3D" id="1.10.150.240">
    <property type="entry name" value="Putative phosphatase, domain 2"/>
    <property type="match status" value="1"/>
</dbReference>
<organism evidence="1 2">
    <name type="scientific">Tractidigestivibacter montrealensis</name>
    <dbReference type="NCBI Taxonomy" id="2972466"/>
    <lineage>
        <taxon>Bacteria</taxon>
        <taxon>Bacillati</taxon>
        <taxon>Actinomycetota</taxon>
        <taxon>Coriobacteriia</taxon>
        <taxon>Coriobacteriales</taxon>
        <taxon>Atopobiaceae</taxon>
        <taxon>Tractidigestivibacter</taxon>
    </lineage>
</organism>
<dbReference type="PANTHER" id="PTHR43481:SF4">
    <property type="entry name" value="GLYCEROL-1-PHOSPHATE PHOSPHOHYDROLASE 1-RELATED"/>
    <property type="match status" value="1"/>
</dbReference>
<gene>
    <name evidence="1" type="ORF">NVS32_00660</name>
</gene>
<evidence type="ECO:0000313" key="2">
    <source>
        <dbReference type="Proteomes" id="UP001204320"/>
    </source>
</evidence>
<dbReference type="SFLD" id="SFLDG01129">
    <property type="entry name" value="C1.5:_HAD__Beta-PGM__Phosphata"/>
    <property type="match status" value="1"/>
</dbReference>
<dbReference type="SUPFAM" id="SSF56784">
    <property type="entry name" value="HAD-like"/>
    <property type="match status" value="1"/>
</dbReference>
<name>A0ABT1Z5J3_9ACTN</name>
<comment type="caution">
    <text evidence="1">The sequence shown here is derived from an EMBL/GenBank/DDBJ whole genome shotgun (WGS) entry which is preliminary data.</text>
</comment>
<evidence type="ECO:0000313" key="1">
    <source>
        <dbReference type="EMBL" id="MCR9035470.1"/>
    </source>
</evidence>
<accession>A0ABT1Z5J3</accession>
<dbReference type="Gene3D" id="3.40.50.1000">
    <property type="entry name" value="HAD superfamily/HAD-like"/>
    <property type="match status" value="1"/>
</dbReference>
<dbReference type="Pfam" id="PF13419">
    <property type="entry name" value="HAD_2"/>
    <property type="match status" value="1"/>
</dbReference>
<dbReference type="PANTHER" id="PTHR43481">
    <property type="entry name" value="FRUCTOSE-1-PHOSPHATE PHOSPHATASE"/>
    <property type="match status" value="1"/>
</dbReference>
<dbReference type="NCBIfam" id="TIGR01509">
    <property type="entry name" value="HAD-SF-IA-v3"/>
    <property type="match status" value="1"/>
</dbReference>
<dbReference type="InterPro" id="IPR041492">
    <property type="entry name" value="HAD_2"/>
</dbReference>
<dbReference type="Proteomes" id="UP001204320">
    <property type="component" value="Unassembled WGS sequence"/>
</dbReference>
<dbReference type="InterPro" id="IPR023214">
    <property type="entry name" value="HAD_sf"/>
</dbReference>
<dbReference type="SFLD" id="SFLDS00003">
    <property type="entry name" value="Haloacid_Dehalogenase"/>
    <property type="match status" value="1"/>
</dbReference>